<evidence type="ECO:0000259" key="8">
    <source>
        <dbReference type="Pfam" id="PF13359"/>
    </source>
</evidence>
<dbReference type="AlphaFoldDB" id="A0AAV8YV44"/>
<dbReference type="GO" id="GO:0016787">
    <property type="term" value="F:hydrolase activity"/>
    <property type="evidence" value="ECO:0007669"/>
    <property type="project" value="UniProtKB-KW"/>
</dbReference>
<comment type="similarity">
    <text evidence="3">Belongs to the HARBI1 family.</text>
</comment>
<evidence type="ECO:0000256" key="3">
    <source>
        <dbReference type="ARBA" id="ARBA00006958"/>
    </source>
</evidence>
<dbReference type="InterPro" id="IPR045249">
    <property type="entry name" value="HARBI1-like"/>
</dbReference>
<dbReference type="Proteomes" id="UP001162156">
    <property type="component" value="Unassembled WGS sequence"/>
</dbReference>
<keyword evidence="7" id="KW-0539">Nucleus</keyword>
<proteinExistence type="inferred from homology"/>
<accession>A0AAV8YV44</accession>
<evidence type="ECO:0000256" key="5">
    <source>
        <dbReference type="ARBA" id="ARBA00022723"/>
    </source>
</evidence>
<name>A0AAV8YV44_9CUCU</name>
<evidence type="ECO:0000256" key="6">
    <source>
        <dbReference type="ARBA" id="ARBA00022801"/>
    </source>
</evidence>
<keyword evidence="4" id="KW-0540">Nuclease</keyword>
<sequence length="321" mass="37224">MTPSVFEFILHQIGPHEMLRKRSYEFGGRKQIHVDKALLITLWTLATSENYRSIGDRFGVSKSTVFFCLHKVVKVIVNELCKLFIKWPAIEERPLIANNFSRYGLRNVIGCIDGCYIPIKRPLIHGIDYYNCISITVILQGITQNNLMFIDVVPRWPGSVHDARVFRTSDIYPLGLTLCAPNYFIIGDCAYPLLSWLITPFKNNGHLTREQLYFNTILSKTRVKIENTLALLKGRFRRLKELLGVNDEQNIVDIIIACCVLHNMCLIKGDEDIQQHINEGMERIHLINLDNYVPNEIDHGGDDLRNYLVQDLWNRRNQRRL</sequence>
<evidence type="ECO:0000313" key="10">
    <source>
        <dbReference type="Proteomes" id="UP001162156"/>
    </source>
</evidence>
<comment type="cofactor">
    <cofactor evidence="1">
        <name>a divalent metal cation</name>
        <dbReference type="ChEBI" id="CHEBI:60240"/>
    </cofactor>
</comment>
<gene>
    <name evidence="9" type="ORF">NQ314_006873</name>
</gene>
<keyword evidence="6" id="KW-0378">Hydrolase</keyword>
<keyword evidence="5" id="KW-0479">Metal-binding</keyword>
<dbReference type="EMBL" id="JANEYF010001870">
    <property type="protein sequence ID" value="KAJ8955521.1"/>
    <property type="molecule type" value="Genomic_DNA"/>
</dbReference>
<dbReference type="PANTHER" id="PTHR22930:SF85">
    <property type="entry name" value="GH03217P-RELATED"/>
    <property type="match status" value="1"/>
</dbReference>
<dbReference type="InterPro" id="IPR027806">
    <property type="entry name" value="HARBI1_dom"/>
</dbReference>
<evidence type="ECO:0000256" key="4">
    <source>
        <dbReference type="ARBA" id="ARBA00022722"/>
    </source>
</evidence>
<evidence type="ECO:0000256" key="2">
    <source>
        <dbReference type="ARBA" id="ARBA00004123"/>
    </source>
</evidence>
<evidence type="ECO:0000256" key="1">
    <source>
        <dbReference type="ARBA" id="ARBA00001968"/>
    </source>
</evidence>
<dbReference type="GO" id="GO:0004518">
    <property type="term" value="F:nuclease activity"/>
    <property type="evidence" value="ECO:0007669"/>
    <property type="project" value="UniProtKB-KW"/>
</dbReference>
<dbReference type="Pfam" id="PF13359">
    <property type="entry name" value="DDE_Tnp_4"/>
    <property type="match status" value="1"/>
</dbReference>
<keyword evidence="10" id="KW-1185">Reference proteome</keyword>
<comment type="subcellular location">
    <subcellularLocation>
        <location evidence="2">Nucleus</location>
    </subcellularLocation>
</comment>
<feature type="domain" description="DDE Tnp4" evidence="8">
    <location>
        <begin position="112"/>
        <end position="263"/>
    </location>
</feature>
<dbReference type="PANTHER" id="PTHR22930">
    <property type="match status" value="1"/>
</dbReference>
<evidence type="ECO:0000256" key="7">
    <source>
        <dbReference type="ARBA" id="ARBA00023242"/>
    </source>
</evidence>
<comment type="caution">
    <text evidence="9">The sequence shown here is derived from an EMBL/GenBank/DDBJ whole genome shotgun (WGS) entry which is preliminary data.</text>
</comment>
<organism evidence="9 10">
    <name type="scientific">Rhamnusium bicolor</name>
    <dbReference type="NCBI Taxonomy" id="1586634"/>
    <lineage>
        <taxon>Eukaryota</taxon>
        <taxon>Metazoa</taxon>
        <taxon>Ecdysozoa</taxon>
        <taxon>Arthropoda</taxon>
        <taxon>Hexapoda</taxon>
        <taxon>Insecta</taxon>
        <taxon>Pterygota</taxon>
        <taxon>Neoptera</taxon>
        <taxon>Endopterygota</taxon>
        <taxon>Coleoptera</taxon>
        <taxon>Polyphaga</taxon>
        <taxon>Cucujiformia</taxon>
        <taxon>Chrysomeloidea</taxon>
        <taxon>Cerambycidae</taxon>
        <taxon>Lepturinae</taxon>
        <taxon>Rhagiini</taxon>
        <taxon>Rhamnusium</taxon>
    </lineage>
</organism>
<reference evidence="9" key="1">
    <citation type="journal article" date="2023" name="Insect Mol. Biol.">
        <title>Genome sequencing provides insights into the evolution of gene families encoding plant cell wall-degrading enzymes in longhorned beetles.</title>
        <authorList>
            <person name="Shin N.R."/>
            <person name="Okamura Y."/>
            <person name="Kirsch R."/>
            <person name="Pauchet Y."/>
        </authorList>
    </citation>
    <scope>NUCLEOTIDE SEQUENCE</scope>
    <source>
        <strain evidence="9">RBIC_L_NR</strain>
    </source>
</reference>
<dbReference type="GO" id="GO:0005634">
    <property type="term" value="C:nucleus"/>
    <property type="evidence" value="ECO:0007669"/>
    <property type="project" value="UniProtKB-SubCell"/>
</dbReference>
<protein>
    <recommendedName>
        <fullName evidence="8">DDE Tnp4 domain-containing protein</fullName>
    </recommendedName>
</protein>
<evidence type="ECO:0000313" key="9">
    <source>
        <dbReference type="EMBL" id="KAJ8955521.1"/>
    </source>
</evidence>
<dbReference type="GO" id="GO:0046872">
    <property type="term" value="F:metal ion binding"/>
    <property type="evidence" value="ECO:0007669"/>
    <property type="project" value="UniProtKB-KW"/>
</dbReference>